<dbReference type="STRING" id="504798.SAMN05421871_106388"/>
<dbReference type="Proteomes" id="UP000199651">
    <property type="component" value="Unassembled WGS sequence"/>
</dbReference>
<evidence type="ECO:0000313" key="2">
    <source>
        <dbReference type="EMBL" id="SDP02879.1"/>
    </source>
</evidence>
<dbReference type="RefSeq" id="WP_091375875.1">
    <property type="nucleotide sequence ID" value="NZ_FNDV01000006.1"/>
</dbReference>
<evidence type="ECO:0000256" key="1">
    <source>
        <dbReference type="SAM" id="Phobius"/>
    </source>
</evidence>
<name>A0A1H0PE15_9PSEU</name>
<keyword evidence="1" id="KW-0812">Transmembrane</keyword>
<dbReference type="AlphaFoldDB" id="A0A1H0PE15"/>
<feature type="transmembrane region" description="Helical" evidence="1">
    <location>
        <begin position="73"/>
        <end position="95"/>
    </location>
</feature>
<proteinExistence type="predicted"/>
<dbReference type="EMBL" id="FNJB01000006">
    <property type="protein sequence ID" value="SDP02879.1"/>
    <property type="molecule type" value="Genomic_DNA"/>
</dbReference>
<keyword evidence="1" id="KW-0472">Membrane</keyword>
<organism evidence="2 3">
    <name type="scientific">Actinokineospora alba</name>
    <dbReference type="NCBI Taxonomy" id="504798"/>
    <lineage>
        <taxon>Bacteria</taxon>
        <taxon>Bacillati</taxon>
        <taxon>Actinomycetota</taxon>
        <taxon>Actinomycetes</taxon>
        <taxon>Pseudonocardiales</taxon>
        <taxon>Pseudonocardiaceae</taxon>
        <taxon>Actinokineospora</taxon>
    </lineage>
</organism>
<feature type="transmembrane region" description="Helical" evidence="1">
    <location>
        <begin position="40"/>
        <end position="61"/>
    </location>
</feature>
<keyword evidence="3" id="KW-1185">Reference proteome</keyword>
<keyword evidence="1" id="KW-1133">Transmembrane helix</keyword>
<feature type="transmembrane region" description="Helical" evidence="1">
    <location>
        <begin position="12"/>
        <end position="34"/>
    </location>
</feature>
<evidence type="ECO:0000313" key="3">
    <source>
        <dbReference type="Proteomes" id="UP000199651"/>
    </source>
</evidence>
<reference evidence="3" key="1">
    <citation type="submission" date="2016-10" db="EMBL/GenBank/DDBJ databases">
        <authorList>
            <person name="Varghese N."/>
            <person name="Submissions S."/>
        </authorList>
    </citation>
    <scope>NUCLEOTIDE SEQUENCE [LARGE SCALE GENOMIC DNA]</scope>
    <source>
        <strain evidence="3">IBRC-M 10655</strain>
    </source>
</reference>
<gene>
    <name evidence="2" type="ORF">SAMN05192558_10664</name>
</gene>
<protein>
    <submittedName>
        <fullName evidence="2">Uncharacterized protein</fullName>
    </submittedName>
</protein>
<accession>A0A1H0PE15</accession>
<sequence>MTDRTGTAKVLVLIASAVLFASAGVVCFLVALFAPTMRGWPYSGAVAFMAITVLTVALAIFLTLRARTAQRVVLGGCATLVIGAAIAVGTLLVLIT</sequence>